<protein>
    <submittedName>
        <fullName evidence="6">UDP-4-amino-4,6-dideoxy-N-acetyl-beta-L-altrosamine transaminase</fullName>
    </submittedName>
</protein>
<dbReference type="EMBL" id="FUXU01000010">
    <property type="protein sequence ID" value="SKA49853.1"/>
    <property type="molecule type" value="Genomic_DNA"/>
</dbReference>
<dbReference type="InterPro" id="IPR000653">
    <property type="entry name" value="DegT/StrS_aminotransferase"/>
</dbReference>
<dbReference type="Gene3D" id="3.40.640.10">
    <property type="entry name" value="Type I PLP-dependent aspartate aminotransferase-like (Major domain)"/>
    <property type="match status" value="1"/>
</dbReference>
<dbReference type="Proteomes" id="UP000190162">
    <property type="component" value="Unassembled WGS sequence"/>
</dbReference>
<dbReference type="InterPro" id="IPR020026">
    <property type="entry name" value="PseC"/>
</dbReference>
<evidence type="ECO:0000256" key="4">
    <source>
        <dbReference type="PIRSR" id="PIRSR000390-2"/>
    </source>
</evidence>
<dbReference type="NCBIfam" id="TIGR03588">
    <property type="entry name" value="PseC"/>
    <property type="match status" value="1"/>
</dbReference>
<gene>
    <name evidence="6" type="ORF">SAMN02745132_01245</name>
</gene>
<dbReference type="SUPFAM" id="SSF53383">
    <property type="entry name" value="PLP-dependent transferases"/>
    <property type="match status" value="1"/>
</dbReference>
<feature type="modified residue" description="N6-(pyridoxal phosphate)lysine" evidence="4">
    <location>
        <position position="188"/>
    </location>
</feature>
<comment type="similarity">
    <text evidence="2 5">Belongs to the DegT/DnrJ/EryC1 family.</text>
</comment>
<dbReference type="PIRSF" id="PIRSF000390">
    <property type="entry name" value="PLP_StrS"/>
    <property type="match status" value="1"/>
</dbReference>
<evidence type="ECO:0000313" key="6">
    <source>
        <dbReference type="EMBL" id="SKA49853.1"/>
    </source>
</evidence>
<dbReference type="PANTHER" id="PTHR30244">
    <property type="entry name" value="TRANSAMINASE"/>
    <property type="match status" value="1"/>
</dbReference>
<dbReference type="GO" id="GO:0008483">
    <property type="term" value="F:transaminase activity"/>
    <property type="evidence" value="ECO:0007669"/>
    <property type="project" value="TreeGrafter"/>
</dbReference>
<dbReference type="InterPro" id="IPR015422">
    <property type="entry name" value="PyrdxlP-dep_Trfase_small"/>
</dbReference>
<dbReference type="PANTHER" id="PTHR30244:SF34">
    <property type="entry name" value="DTDP-4-AMINO-4,6-DIDEOXYGALACTOSE TRANSAMINASE"/>
    <property type="match status" value="1"/>
</dbReference>
<evidence type="ECO:0000313" key="7">
    <source>
        <dbReference type="Proteomes" id="UP000190162"/>
    </source>
</evidence>
<accession>A0A1T4UAX6</accession>
<feature type="active site" description="Proton acceptor" evidence="3">
    <location>
        <position position="188"/>
    </location>
</feature>
<proteinExistence type="inferred from homology"/>
<organism evidence="6 7">
    <name type="scientific">Enterovibrio nigricans DSM 22720</name>
    <dbReference type="NCBI Taxonomy" id="1121868"/>
    <lineage>
        <taxon>Bacteria</taxon>
        <taxon>Pseudomonadati</taxon>
        <taxon>Pseudomonadota</taxon>
        <taxon>Gammaproteobacteria</taxon>
        <taxon>Vibrionales</taxon>
        <taxon>Vibrionaceae</taxon>
        <taxon>Enterovibrio</taxon>
    </lineage>
</organism>
<name>A0A1T4UAX6_9GAMM</name>
<evidence type="ECO:0000256" key="3">
    <source>
        <dbReference type="PIRSR" id="PIRSR000390-1"/>
    </source>
</evidence>
<dbReference type="InterPro" id="IPR015421">
    <property type="entry name" value="PyrdxlP-dep_Trfase_major"/>
</dbReference>
<keyword evidence="7" id="KW-1185">Reference proteome</keyword>
<sequence length="382" mass="42606">MVSYSRQSISDADVQAVVEALQSELITQGPKVQSFEKMVASKVGAEYAVASNSATSSLHLACLALGLKEGQHLWTSPVTFVASSNCALYCGARVDFVDVDPITYNICPIQLEKKLARAKIDNKLPSIVVVVHMCGQSADMEAINALSRIYNFRVIEDASHAIGGKYADRYIGDCRYSDITIFSFHPVKIITTAEGGMATTNSANLAKSMESLRSHGVTRELDSLNDKDQGAWYYEQHDLGYNYRMTDIQAALGISQLSRLDDFIARRNYLAKRYHEKLSELPIKTPVVADNSLSAWHLYVIQLDNPDCRRQVFDAMRAAGVGVHVHYIPVHTQPYYRKLGFDWGQFLAAENYYHAALTLPLFVDMTEEEQDFIVESLAKVLV</sequence>
<reference evidence="7" key="1">
    <citation type="submission" date="2017-02" db="EMBL/GenBank/DDBJ databases">
        <authorList>
            <person name="Varghese N."/>
            <person name="Submissions S."/>
        </authorList>
    </citation>
    <scope>NUCLEOTIDE SEQUENCE [LARGE SCALE GENOMIC DNA]</scope>
    <source>
        <strain evidence="7">DSM 22720</strain>
    </source>
</reference>
<dbReference type="GO" id="GO:0000271">
    <property type="term" value="P:polysaccharide biosynthetic process"/>
    <property type="evidence" value="ECO:0007669"/>
    <property type="project" value="TreeGrafter"/>
</dbReference>
<dbReference type="GO" id="GO:0030170">
    <property type="term" value="F:pyridoxal phosphate binding"/>
    <property type="evidence" value="ECO:0007669"/>
    <property type="project" value="TreeGrafter"/>
</dbReference>
<evidence type="ECO:0000256" key="1">
    <source>
        <dbReference type="ARBA" id="ARBA00022898"/>
    </source>
</evidence>
<dbReference type="OrthoDB" id="9804264at2"/>
<dbReference type="CDD" id="cd00616">
    <property type="entry name" value="AHBA_syn"/>
    <property type="match status" value="1"/>
</dbReference>
<dbReference type="RefSeq" id="WP_078751689.1">
    <property type="nucleotide sequence ID" value="NZ_FUXU01000010.1"/>
</dbReference>
<evidence type="ECO:0000256" key="2">
    <source>
        <dbReference type="ARBA" id="ARBA00037999"/>
    </source>
</evidence>
<dbReference type="Gene3D" id="3.90.1150.10">
    <property type="entry name" value="Aspartate Aminotransferase, domain 1"/>
    <property type="match status" value="1"/>
</dbReference>
<dbReference type="Pfam" id="PF01041">
    <property type="entry name" value="DegT_DnrJ_EryC1"/>
    <property type="match status" value="1"/>
</dbReference>
<keyword evidence="1 4" id="KW-0663">Pyridoxal phosphate</keyword>
<evidence type="ECO:0000256" key="5">
    <source>
        <dbReference type="RuleBase" id="RU004508"/>
    </source>
</evidence>
<dbReference type="InterPro" id="IPR015424">
    <property type="entry name" value="PyrdxlP-dep_Trfase"/>
</dbReference>
<dbReference type="AlphaFoldDB" id="A0A1T4UAX6"/>